<sequence length="105" mass="12113">MQPPPQEFEQMLAMTPERRSLKAPTEADGKKVQLENVKEYPPVIIDNESEKYLHPKDVEGSSNESALGCDEEDEWVLVEADSKEQYMGRRDKREKKSYTEAPLSR</sequence>
<gene>
    <name evidence="2" type="ORF">Acr_21g0000850</name>
</gene>
<evidence type="ECO:0000313" key="3">
    <source>
        <dbReference type="Proteomes" id="UP000585474"/>
    </source>
</evidence>
<dbReference type="Proteomes" id="UP000585474">
    <property type="component" value="Unassembled WGS sequence"/>
</dbReference>
<reference evidence="2 3" key="1">
    <citation type="submission" date="2019-07" db="EMBL/GenBank/DDBJ databases">
        <title>De Novo Assembly of kiwifruit Actinidia rufa.</title>
        <authorList>
            <person name="Sugita-Konishi S."/>
            <person name="Sato K."/>
            <person name="Mori E."/>
            <person name="Abe Y."/>
            <person name="Kisaki G."/>
            <person name="Hamano K."/>
            <person name="Suezawa K."/>
            <person name="Otani M."/>
            <person name="Fukuda T."/>
            <person name="Manabe T."/>
            <person name="Gomi K."/>
            <person name="Tabuchi M."/>
            <person name="Akimitsu K."/>
            <person name="Kataoka I."/>
        </authorList>
    </citation>
    <scope>NUCLEOTIDE SEQUENCE [LARGE SCALE GENOMIC DNA]</scope>
    <source>
        <strain evidence="3">cv. Fuchu</strain>
    </source>
</reference>
<evidence type="ECO:0000313" key="2">
    <source>
        <dbReference type="EMBL" id="GFZ09486.1"/>
    </source>
</evidence>
<protein>
    <submittedName>
        <fullName evidence="2">Uncharacterized protein</fullName>
    </submittedName>
</protein>
<dbReference type="OrthoDB" id="1301824at2759"/>
<evidence type="ECO:0000256" key="1">
    <source>
        <dbReference type="SAM" id="MobiDB-lite"/>
    </source>
</evidence>
<organism evidence="2 3">
    <name type="scientific">Actinidia rufa</name>
    <dbReference type="NCBI Taxonomy" id="165716"/>
    <lineage>
        <taxon>Eukaryota</taxon>
        <taxon>Viridiplantae</taxon>
        <taxon>Streptophyta</taxon>
        <taxon>Embryophyta</taxon>
        <taxon>Tracheophyta</taxon>
        <taxon>Spermatophyta</taxon>
        <taxon>Magnoliopsida</taxon>
        <taxon>eudicotyledons</taxon>
        <taxon>Gunneridae</taxon>
        <taxon>Pentapetalae</taxon>
        <taxon>asterids</taxon>
        <taxon>Ericales</taxon>
        <taxon>Actinidiaceae</taxon>
        <taxon>Actinidia</taxon>
    </lineage>
</organism>
<accession>A0A7J0GFB2</accession>
<name>A0A7J0GFB2_9ERIC</name>
<comment type="caution">
    <text evidence="2">The sequence shown here is derived from an EMBL/GenBank/DDBJ whole genome shotgun (WGS) entry which is preliminary data.</text>
</comment>
<feature type="compositionally biased region" description="Basic and acidic residues" evidence="1">
    <location>
        <begin position="81"/>
        <end position="98"/>
    </location>
</feature>
<proteinExistence type="predicted"/>
<keyword evidence="3" id="KW-1185">Reference proteome</keyword>
<dbReference type="AlphaFoldDB" id="A0A7J0GFB2"/>
<feature type="region of interest" description="Disordered" evidence="1">
    <location>
        <begin position="81"/>
        <end position="105"/>
    </location>
</feature>
<dbReference type="EMBL" id="BJWL01000021">
    <property type="protein sequence ID" value="GFZ09486.1"/>
    <property type="molecule type" value="Genomic_DNA"/>
</dbReference>